<evidence type="ECO:0000256" key="7">
    <source>
        <dbReference type="SAM" id="MobiDB-lite"/>
    </source>
</evidence>
<dbReference type="GO" id="GO:0000272">
    <property type="term" value="P:polysaccharide catabolic process"/>
    <property type="evidence" value="ECO:0007669"/>
    <property type="project" value="UniProtKB-KW"/>
</dbReference>
<proteinExistence type="predicted"/>
<dbReference type="GeneID" id="39587216"/>
<evidence type="ECO:0000259" key="9">
    <source>
        <dbReference type="PROSITE" id="PS51910"/>
    </source>
</evidence>
<dbReference type="RefSeq" id="XP_028473359.1">
    <property type="nucleotide sequence ID" value="XM_028618403.1"/>
</dbReference>
<keyword evidence="4" id="KW-0119">Carbohydrate metabolism</keyword>
<dbReference type="GO" id="GO:0008843">
    <property type="term" value="F:endochitinase activity"/>
    <property type="evidence" value="ECO:0007669"/>
    <property type="project" value="UniProtKB-EC"/>
</dbReference>
<dbReference type="AlphaFoldDB" id="A0A427XHA6"/>
<dbReference type="EMBL" id="RSCE01000013">
    <property type="protein sequence ID" value="RSH78212.1"/>
    <property type="molecule type" value="Genomic_DNA"/>
</dbReference>
<evidence type="ECO:0000256" key="5">
    <source>
        <dbReference type="ARBA" id="ARBA00023295"/>
    </source>
</evidence>
<evidence type="ECO:0000256" key="2">
    <source>
        <dbReference type="ARBA" id="ARBA00022801"/>
    </source>
</evidence>
<feature type="signal peptide" evidence="8">
    <location>
        <begin position="1"/>
        <end position="22"/>
    </location>
</feature>
<dbReference type="Proteomes" id="UP000279236">
    <property type="component" value="Unassembled WGS sequence"/>
</dbReference>
<comment type="caution">
    <text evidence="10">The sequence shown here is derived from an EMBL/GenBank/DDBJ whole genome shotgun (WGS) entry which is preliminary data.</text>
</comment>
<evidence type="ECO:0000256" key="4">
    <source>
        <dbReference type="ARBA" id="ARBA00023277"/>
    </source>
</evidence>
<evidence type="ECO:0000256" key="1">
    <source>
        <dbReference type="ARBA" id="ARBA00000822"/>
    </source>
</evidence>
<comment type="catalytic activity">
    <reaction evidence="1">
        <text>Random endo-hydrolysis of N-acetyl-beta-D-glucosaminide (1-&gt;4)-beta-linkages in chitin and chitodextrins.</text>
        <dbReference type="EC" id="3.2.1.14"/>
    </reaction>
</comment>
<sequence length="445" mass="45421">MLVSTLLPTLVTLLSFALPAAASSHSGRVGHARHANVDKRGVSFSAPHYSLYLDDTISYSSWPAASTVTPYNRVLLAFWQTNGAQASAGSWSGFTDTQRSAILTDYHNAGIAVMVSAFGDDDLVITNQKDPVTTAQNLATFVKTYSLDGVDIDMEDFTPLENNQTYALSWLTSFHNELRSQLASGTYAISSTPTAWMYGSVFGSASSVYCQLNGAVGSTIDWYNFQFYNGQSGTWDTCEHVMWSSTNTAFLSLQEISNECSIPMSKITVGQLWDSSDLATAVPAEVVTGTELGTCLAQAKSQISYPETGVMVWAAHMDNWSGAITYLTEAIAAMGSTTVATSAASSGASASTGSAATVAGTAAASGATVASSTDSVTSAGASVSGASASGASAGSSAGSSGSTKGSTTGAASAANASSSTSTSGALRTLPAGLAVAGAVVVAMVL</sequence>
<keyword evidence="2" id="KW-0378">Hydrolase</keyword>
<evidence type="ECO:0000256" key="6">
    <source>
        <dbReference type="ARBA" id="ARBA00023326"/>
    </source>
</evidence>
<dbReference type="InterPro" id="IPR001223">
    <property type="entry name" value="Glyco_hydro18_cat"/>
</dbReference>
<protein>
    <recommendedName>
        <fullName evidence="9">GH18 domain-containing protein</fullName>
    </recommendedName>
</protein>
<dbReference type="Gene3D" id="3.20.20.80">
    <property type="entry name" value="Glycosidases"/>
    <property type="match status" value="1"/>
</dbReference>
<evidence type="ECO:0000313" key="10">
    <source>
        <dbReference type="EMBL" id="RSH78212.1"/>
    </source>
</evidence>
<dbReference type="OrthoDB" id="3012298at2759"/>
<dbReference type="InterPro" id="IPR001579">
    <property type="entry name" value="Glyco_hydro_18_chit_AS"/>
</dbReference>
<keyword evidence="3" id="KW-0146">Chitin degradation</keyword>
<dbReference type="GO" id="GO:0006032">
    <property type="term" value="P:chitin catabolic process"/>
    <property type="evidence" value="ECO:0007669"/>
    <property type="project" value="UniProtKB-KW"/>
</dbReference>
<evidence type="ECO:0000256" key="8">
    <source>
        <dbReference type="SAM" id="SignalP"/>
    </source>
</evidence>
<organism evidence="10 11">
    <name type="scientific">Apiotrichum porosum</name>
    <dbReference type="NCBI Taxonomy" id="105984"/>
    <lineage>
        <taxon>Eukaryota</taxon>
        <taxon>Fungi</taxon>
        <taxon>Dikarya</taxon>
        <taxon>Basidiomycota</taxon>
        <taxon>Agaricomycotina</taxon>
        <taxon>Tremellomycetes</taxon>
        <taxon>Trichosporonales</taxon>
        <taxon>Trichosporonaceae</taxon>
        <taxon>Apiotrichum</taxon>
    </lineage>
</organism>
<dbReference type="PROSITE" id="PS01095">
    <property type="entry name" value="GH18_1"/>
    <property type="match status" value="1"/>
</dbReference>
<dbReference type="PROSITE" id="PS51910">
    <property type="entry name" value="GH18_2"/>
    <property type="match status" value="1"/>
</dbReference>
<keyword evidence="5" id="KW-0326">Glycosidase</keyword>
<keyword evidence="8" id="KW-0732">Signal</keyword>
<keyword evidence="11" id="KW-1185">Reference proteome</keyword>
<keyword evidence="6" id="KW-0624">Polysaccharide degradation</keyword>
<feature type="region of interest" description="Disordered" evidence="7">
    <location>
        <begin position="390"/>
        <end position="424"/>
    </location>
</feature>
<dbReference type="SUPFAM" id="SSF51445">
    <property type="entry name" value="(Trans)glycosidases"/>
    <property type="match status" value="1"/>
</dbReference>
<name>A0A427XHA6_9TREE</name>
<feature type="domain" description="GH18" evidence="9">
    <location>
        <begin position="47"/>
        <end position="337"/>
    </location>
</feature>
<evidence type="ECO:0000313" key="11">
    <source>
        <dbReference type="Proteomes" id="UP000279236"/>
    </source>
</evidence>
<dbReference type="InterPro" id="IPR017853">
    <property type="entry name" value="GH"/>
</dbReference>
<accession>A0A427XHA6</accession>
<evidence type="ECO:0000256" key="3">
    <source>
        <dbReference type="ARBA" id="ARBA00023024"/>
    </source>
</evidence>
<gene>
    <name evidence="10" type="ORF">EHS24_002673</name>
</gene>
<feature type="chain" id="PRO_5019454063" description="GH18 domain-containing protein" evidence="8">
    <location>
        <begin position="23"/>
        <end position="445"/>
    </location>
</feature>
<reference evidence="10 11" key="1">
    <citation type="submission" date="2018-11" db="EMBL/GenBank/DDBJ databases">
        <title>Genome sequence of Apiotrichum porosum DSM 27194.</title>
        <authorList>
            <person name="Aliyu H."/>
            <person name="Gorte O."/>
            <person name="Ochsenreither K."/>
        </authorList>
    </citation>
    <scope>NUCLEOTIDE SEQUENCE [LARGE SCALE GENOMIC DNA]</scope>
    <source>
        <strain evidence="10 11">DSM 27194</strain>
    </source>
</reference>